<name>M7NID7_PNEMU</name>
<evidence type="ECO:0000256" key="6">
    <source>
        <dbReference type="ARBA" id="ARBA00023242"/>
    </source>
</evidence>
<dbReference type="GO" id="GO:0003712">
    <property type="term" value="F:transcription coregulator activity"/>
    <property type="evidence" value="ECO:0007669"/>
    <property type="project" value="InterPro"/>
</dbReference>
<dbReference type="Pfam" id="PF07544">
    <property type="entry name" value="Med9"/>
    <property type="match status" value="1"/>
</dbReference>
<accession>M7NID7</accession>
<keyword evidence="5 7" id="KW-0804">Transcription</keyword>
<keyword evidence="6 7" id="KW-0539">Nucleus</keyword>
<dbReference type="InterPro" id="IPR011425">
    <property type="entry name" value="Med9"/>
</dbReference>
<evidence type="ECO:0000256" key="2">
    <source>
        <dbReference type="ARBA" id="ARBA00008089"/>
    </source>
</evidence>
<evidence type="ECO:0000256" key="4">
    <source>
        <dbReference type="ARBA" id="ARBA00023159"/>
    </source>
</evidence>
<dbReference type="RefSeq" id="XP_007875231.1">
    <property type="nucleotide sequence ID" value="XM_007877040.1"/>
</dbReference>
<proteinExistence type="inferred from homology"/>
<keyword evidence="4 7" id="KW-0010">Activator</keyword>
<evidence type="ECO:0000256" key="1">
    <source>
        <dbReference type="ARBA" id="ARBA00004123"/>
    </source>
</evidence>
<comment type="subunit">
    <text evidence="7">Component of the Mediator complex.</text>
</comment>
<keyword evidence="9" id="KW-1185">Reference proteome</keyword>
<comment type="similarity">
    <text evidence="2 7">Belongs to the Mediator complex subunit 9 family.</text>
</comment>
<sequence>MDISDTDLIPQIVQILKTTKKDDLKEFNKEVTKLYQKVSNIRKMIESLPGKDLSILDQEGVIKRLEKQISMQKKLLSEINMKE</sequence>
<dbReference type="InterPro" id="IPR037212">
    <property type="entry name" value="Med7/Med21-like"/>
</dbReference>
<keyword evidence="3 7" id="KW-0805">Transcription regulation</keyword>
<evidence type="ECO:0000256" key="5">
    <source>
        <dbReference type="ARBA" id="ARBA00023163"/>
    </source>
</evidence>
<gene>
    <name evidence="7" type="primary">MED9</name>
    <name evidence="8" type="ORF">PNEG_03168</name>
</gene>
<reference evidence="9" key="1">
    <citation type="journal article" date="2016" name="Nat. Commun.">
        <title>Genome analysis of three Pneumocystis species reveals adaptation mechanisms to life exclusively in mammalian hosts.</title>
        <authorList>
            <person name="Ma L."/>
            <person name="Chen Z."/>
            <person name="Huang D.W."/>
            <person name="Kutty G."/>
            <person name="Ishihara M."/>
            <person name="Wang H."/>
            <person name="Abouelleil A."/>
            <person name="Bishop L."/>
            <person name="Davey E."/>
            <person name="Deng R."/>
            <person name="Deng X."/>
            <person name="Fan L."/>
            <person name="Fantoni G."/>
            <person name="Fitzgerald M."/>
            <person name="Gogineni E."/>
            <person name="Goldberg J.M."/>
            <person name="Handley G."/>
            <person name="Hu X."/>
            <person name="Huber C."/>
            <person name="Jiao X."/>
            <person name="Jones K."/>
            <person name="Levin J.Z."/>
            <person name="Liu Y."/>
            <person name="Macdonald P."/>
            <person name="Melnikov A."/>
            <person name="Raley C."/>
            <person name="Sassi M."/>
            <person name="Sherman B.T."/>
            <person name="Song X."/>
            <person name="Sykes S."/>
            <person name="Tran B."/>
            <person name="Walsh L."/>
            <person name="Xia Y."/>
            <person name="Yang J."/>
            <person name="Young S."/>
            <person name="Zeng Q."/>
            <person name="Zheng X."/>
            <person name="Stephens R."/>
            <person name="Nusbaum C."/>
            <person name="Birren B.W."/>
            <person name="Azadi P."/>
            <person name="Lempicki R.A."/>
            <person name="Cuomo C.A."/>
            <person name="Kovacs J.A."/>
        </authorList>
    </citation>
    <scope>NUCLEOTIDE SEQUENCE [LARGE SCALE GENOMIC DNA]</scope>
    <source>
        <strain evidence="9">B123</strain>
    </source>
</reference>
<comment type="function">
    <text evidence="7">Component of the Mediator complex, a coactivator involved in the regulated transcription of nearly all RNA polymerase II-dependent genes. Mediator functions as a bridge to convey information from gene-specific regulatory proteins to the basal RNA polymerase II transcription machinery. Mediator is recruited to promoters by direct interactions with regulatory proteins and serves as a scaffold for the assembly of a functional preinitiation complex with RNA polymerase II and the general transcription factors.</text>
</comment>
<organism evidence="8 9">
    <name type="scientific">Pneumocystis murina (strain B123)</name>
    <name type="common">Mouse pneumocystis pneumonia agent</name>
    <name type="synonym">Pneumocystis carinii f. sp. muris</name>
    <dbReference type="NCBI Taxonomy" id="1069680"/>
    <lineage>
        <taxon>Eukaryota</taxon>
        <taxon>Fungi</taxon>
        <taxon>Dikarya</taxon>
        <taxon>Ascomycota</taxon>
        <taxon>Taphrinomycotina</taxon>
        <taxon>Pneumocystomycetes</taxon>
        <taxon>Pneumocystaceae</taxon>
        <taxon>Pneumocystis</taxon>
    </lineage>
</organism>
<dbReference type="Proteomes" id="UP000011958">
    <property type="component" value="Unassembled WGS sequence"/>
</dbReference>
<dbReference type="GO" id="GO:0006357">
    <property type="term" value="P:regulation of transcription by RNA polymerase II"/>
    <property type="evidence" value="ECO:0007669"/>
    <property type="project" value="InterPro"/>
</dbReference>
<evidence type="ECO:0000256" key="3">
    <source>
        <dbReference type="ARBA" id="ARBA00023015"/>
    </source>
</evidence>
<comment type="subcellular location">
    <subcellularLocation>
        <location evidence="1 7">Nucleus</location>
    </subcellularLocation>
</comment>
<evidence type="ECO:0000313" key="8">
    <source>
        <dbReference type="EMBL" id="EMR08328.1"/>
    </source>
</evidence>
<dbReference type="SUPFAM" id="SSF140718">
    <property type="entry name" value="Mediator hinge subcomplex-like"/>
    <property type="match status" value="1"/>
</dbReference>
<evidence type="ECO:0000313" key="9">
    <source>
        <dbReference type="Proteomes" id="UP000011958"/>
    </source>
</evidence>
<dbReference type="OrthoDB" id="2563275at2759"/>
<dbReference type="VEuPathDB" id="FungiDB:PNEG_03168"/>
<dbReference type="AlphaFoldDB" id="M7NID7"/>
<dbReference type="HOGENOM" id="CLU_2543523_0_0_1"/>
<evidence type="ECO:0000256" key="7">
    <source>
        <dbReference type="RuleBase" id="RU364145"/>
    </source>
</evidence>
<dbReference type="GeneID" id="19896855"/>
<comment type="caution">
    <text evidence="8">The sequence shown here is derived from an EMBL/GenBank/DDBJ whole genome shotgun (WGS) entry which is preliminary data.</text>
</comment>
<protein>
    <recommendedName>
        <fullName evidence="7">Mediator of RNA polymerase II transcription subunit 9</fullName>
    </recommendedName>
    <alternativeName>
        <fullName evidence="7">Mediator complex subunit 9</fullName>
    </alternativeName>
</protein>
<dbReference type="EMBL" id="AFWA02000010">
    <property type="protein sequence ID" value="EMR08328.1"/>
    <property type="molecule type" value="Genomic_DNA"/>
</dbReference>
<dbReference type="GO" id="GO:0016592">
    <property type="term" value="C:mediator complex"/>
    <property type="evidence" value="ECO:0007669"/>
    <property type="project" value="InterPro"/>
</dbReference>